<proteinExistence type="inferred from homology"/>
<keyword evidence="5 7" id="KW-0274">FAD</keyword>
<dbReference type="InterPro" id="IPR009100">
    <property type="entry name" value="AcylCoA_DH/oxidase_NM_dom_sf"/>
</dbReference>
<dbReference type="GO" id="GO:0003995">
    <property type="term" value="F:acyl-CoA dehydrogenase activity"/>
    <property type="evidence" value="ECO:0007669"/>
    <property type="project" value="TreeGrafter"/>
</dbReference>
<dbReference type="SUPFAM" id="SSF56645">
    <property type="entry name" value="Acyl-CoA dehydrogenase NM domain-like"/>
    <property type="match status" value="1"/>
</dbReference>
<dbReference type="InterPro" id="IPR036250">
    <property type="entry name" value="AcylCo_DH-like_C"/>
</dbReference>
<dbReference type="EMBL" id="JABMOJ010000269">
    <property type="protein sequence ID" value="NQV65133.1"/>
    <property type="molecule type" value="Genomic_DNA"/>
</dbReference>
<comment type="cofactor">
    <cofactor evidence="1 7">
        <name>FAD</name>
        <dbReference type="ChEBI" id="CHEBI:57692"/>
    </cofactor>
</comment>
<dbReference type="Pfam" id="PF02771">
    <property type="entry name" value="Acyl-CoA_dh_N"/>
    <property type="match status" value="1"/>
</dbReference>
<dbReference type="InterPro" id="IPR037069">
    <property type="entry name" value="AcylCoA_DH/ox_N_sf"/>
</dbReference>
<keyword evidence="6 7" id="KW-0560">Oxidoreductase</keyword>
<dbReference type="GO" id="GO:0050660">
    <property type="term" value="F:flavin adenine dinucleotide binding"/>
    <property type="evidence" value="ECO:0007669"/>
    <property type="project" value="InterPro"/>
</dbReference>
<dbReference type="InterPro" id="IPR050741">
    <property type="entry name" value="Acyl-CoA_dehydrogenase"/>
</dbReference>
<evidence type="ECO:0000256" key="4">
    <source>
        <dbReference type="ARBA" id="ARBA00022630"/>
    </source>
</evidence>
<dbReference type="Pfam" id="PF02770">
    <property type="entry name" value="Acyl-CoA_dh_M"/>
    <property type="match status" value="1"/>
</dbReference>
<dbReference type="Pfam" id="PF00441">
    <property type="entry name" value="Acyl-CoA_dh_1"/>
    <property type="match status" value="1"/>
</dbReference>
<dbReference type="InterPro" id="IPR046373">
    <property type="entry name" value="Acyl-CoA_Oxase/DH_mid-dom_sf"/>
</dbReference>
<dbReference type="InterPro" id="IPR006091">
    <property type="entry name" value="Acyl-CoA_Oxase/DH_mid-dom"/>
</dbReference>
<evidence type="ECO:0000259" key="9">
    <source>
        <dbReference type="Pfam" id="PF02770"/>
    </source>
</evidence>
<name>A0A972VVQ7_9GAMM</name>
<evidence type="ECO:0000256" key="6">
    <source>
        <dbReference type="ARBA" id="ARBA00023002"/>
    </source>
</evidence>
<evidence type="ECO:0000256" key="7">
    <source>
        <dbReference type="RuleBase" id="RU362125"/>
    </source>
</evidence>
<reference evidence="11" key="1">
    <citation type="submission" date="2020-05" db="EMBL/GenBank/DDBJ databases">
        <title>Sulfur intermediates as new biogeochemical hubs in an aquatic model microbial ecosystem.</title>
        <authorList>
            <person name="Vigneron A."/>
        </authorList>
    </citation>
    <scope>NUCLEOTIDE SEQUENCE</scope>
    <source>
        <strain evidence="11">Bin.250</strain>
    </source>
</reference>
<dbReference type="InterPro" id="IPR013786">
    <property type="entry name" value="AcylCoA_DH/ox_N"/>
</dbReference>
<dbReference type="GO" id="GO:0033539">
    <property type="term" value="P:fatty acid beta-oxidation using acyl-CoA dehydrogenase"/>
    <property type="evidence" value="ECO:0007669"/>
    <property type="project" value="TreeGrafter"/>
</dbReference>
<dbReference type="PANTHER" id="PTHR48083:SF13">
    <property type="entry name" value="ACYL-COA DEHYDROGENASE FAMILY MEMBER 11"/>
    <property type="match status" value="1"/>
</dbReference>
<evidence type="ECO:0000259" key="10">
    <source>
        <dbReference type="Pfam" id="PF02771"/>
    </source>
</evidence>
<keyword evidence="4 7" id="KW-0285">Flavoprotein</keyword>
<gene>
    <name evidence="11" type="ORF">HQ497_07200</name>
</gene>
<evidence type="ECO:0000313" key="12">
    <source>
        <dbReference type="Proteomes" id="UP000754644"/>
    </source>
</evidence>
<dbReference type="InterPro" id="IPR009075">
    <property type="entry name" value="AcylCo_DH/oxidase_C"/>
</dbReference>
<feature type="domain" description="Acyl-CoA dehydrogenase/oxidase C-terminal" evidence="8">
    <location>
        <begin position="259"/>
        <end position="411"/>
    </location>
</feature>
<comment type="caution">
    <text evidence="11">The sequence shown here is derived from an EMBL/GenBank/DDBJ whole genome shotgun (WGS) entry which is preliminary data.</text>
</comment>
<dbReference type="Gene3D" id="1.10.540.10">
    <property type="entry name" value="Acyl-CoA dehydrogenase/oxidase, N-terminal domain"/>
    <property type="match status" value="1"/>
</dbReference>
<evidence type="ECO:0000313" key="11">
    <source>
        <dbReference type="EMBL" id="NQV65133.1"/>
    </source>
</evidence>
<accession>A0A972VVQ7</accession>
<evidence type="ECO:0000256" key="3">
    <source>
        <dbReference type="ARBA" id="ARBA00011738"/>
    </source>
</evidence>
<comment type="similarity">
    <text evidence="2 7">Belongs to the acyl-CoA dehydrogenase family.</text>
</comment>
<dbReference type="Gene3D" id="1.20.140.10">
    <property type="entry name" value="Butyryl-CoA Dehydrogenase, subunit A, domain 3"/>
    <property type="match status" value="1"/>
</dbReference>
<evidence type="ECO:0000256" key="5">
    <source>
        <dbReference type="ARBA" id="ARBA00022827"/>
    </source>
</evidence>
<sequence length="448" mass="49914">MAIDFDVDPEFQVQIDWVKKFVSEEVEPLDHFMRVGEDKQGNPLDEDSMKAVRAYIKSLQAQVKAQGLWGFHLGEDLGGPGLGQVKLCLLNEILGRTRMGPTVFGCQAPDTGNMELIAHNGTEAQKKKYLEPLLAGEKRSAFSMTEPHAGEPGEFKCMAVRDGDEWVLTGEKWYTSNGAGADFLIVMAITAPDKPLLERASMFLVDRNMAGVEIVRDVHGFGTPIEMKYDDSKRRLGGHAYIKYDNVRLPIDALLGEEGGGFVGSQTRLSGGRVHHAMRAVGVCQYALDMACERALSRRTKGERLADKQMVQADLAESFIQLKQFRLHVLYTAWLIDKTGKYTREIRKEIAAIKISAAKVNHDIVYRAIHLHGALGMSNETPLGDMWMSAPYMGIMDGSSESHAANLAKLMLRDYEACDDLFPTYHIPKLVAKAQDKFEQVIADYLEK</sequence>
<feature type="domain" description="Acyl-CoA dehydrogenase/oxidase N-terminal" evidence="10">
    <location>
        <begin position="55"/>
        <end position="137"/>
    </location>
</feature>
<dbReference type="AlphaFoldDB" id="A0A972VVQ7"/>
<comment type="subunit">
    <text evidence="3">Homodimer.</text>
</comment>
<evidence type="ECO:0000259" key="8">
    <source>
        <dbReference type="Pfam" id="PF00441"/>
    </source>
</evidence>
<evidence type="ECO:0000256" key="1">
    <source>
        <dbReference type="ARBA" id="ARBA00001974"/>
    </source>
</evidence>
<evidence type="ECO:0000256" key="2">
    <source>
        <dbReference type="ARBA" id="ARBA00009347"/>
    </source>
</evidence>
<feature type="domain" description="Acyl-CoA oxidase/dehydrogenase middle" evidence="9">
    <location>
        <begin position="141"/>
        <end position="220"/>
    </location>
</feature>
<dbReference type="Gene3D" id="2.40.110.10">
    <property type="entry name" value="Butyryl-CoA Dehydrogenase, subunit A, domain 2"/>
    <property type="match status" value="1"/>
</dbReference>
<dbReference type="PANTHER" id="PTHR48083">
    <property type="entry name" value="MEDIUM-CHAIN SPECIFIC ACYL-COA DEHYDROGENASE, MITOCHONDRIAL-RELATED"/>
    <property type="match status" value="1"/>
</dbReference>
<dbReference type="Proteomes" id="UP000754644">
    <property type="component" value="Unassembled WGS sequence"/>
</dbReference>
<dbReference type="GO" id="GO:0005737">
    <property type="term" value="C:cytoplasm"/>
    <property type="evidence" value="ECO:0007669"/>
    <property type="project" value="TreeGrafter"/>
</dbReference>
<dbReference type="SUPFAM" id="SSF47203">
    <property type="entry name" value="Acyl-CoA dehydrogenase C-terminal domain-like"/>
    <property type="match status" value="1"/>
</dbReference>
<organism evidence="11 12">
    <name type="scientific">SAR86 cluster bacterium</name>
    <dbReference type="NCBI Taxonomy" id="2030880"/>
    <lineage>
        <taxon>Bacteria</taxon>
        <taxon>Pseudomonadati</taxon>
        <taxon>Pseudomonadota</taxon>
        <taxon>Gammaproteobacteria</taxon>
        <taxon>SAR86 cluster</taxon>
    </lineage>
</organism>
<protein>
    <submittedName>
        <fullName evidence="11">Acyl-CoA dehydrogenase family protein</fullName>
    </submittedName>
</protein>